<dbReference type="AlphaFoldDB" id="A0A084G3S8"/>
<dbReference type="GO" id="GO:0045944">
    <property type="term" value="P:positive regulation of transcription by RNA polymerase II"/>
    <property type="evidence" value="ECO:0007669"/>
    <property type="project" value="TreeGrafter"/>
</dbReference>
<dbReference type="RefSeq" id="XP_016641789.1">
    <property type="nucleotide sequence ID" value="XM_016788498.1"/>
</dbReference>
<comment type="caution">
    <text evidence="4">The sequence shown here is derived from an EMBL/GenBank/DDBJ whole genome shotgun (WGS) entry which is preliminary data.</text>
</comment>
<dbReference type="PANTHER" id="PTHR31644">
    <property type="entry name" value="TRANSCRIPTIONAL ACTIVATOR ARO80-RELATED"/>
    <property type="match status" value="1"/>
</dbReference>
<dbReference type="VEuPathDB" id="FungiDB:SAPIO_CDS6380"/>
<dbReference type="GO" id="GO:0008270">
    <property type="term" value="F:zinc ion binding"/>
    <property type="evidence" value="ECO:0007669"/>
    <property type="project" value="InterPro"/>
</dbReference>
<evidence type="ECO:0000256" key="2">
    <source>
        <dbReference type="SAM" id="MobiDB-lite"/>
    </source>
</evidence>
<protein>
    <recommendedName>
        <fullName evidence="3">Zn(2)-C6 fungal-type domain-containing protein</fullName>
    </recommendedName>
</protein>
<dbReference type="SMART" id="SM00066">
    <property type="entry name" value="GAL4"/>
    <property type="match status" value="1"/>
</dbReference>
<dbReference type="Gene3D" id="4.10.240.10">
    <property type="entry name" value="Zn(2)-C6 fungal-type DNA-binding domain"/>
    <property type="match status" value="1"/>
</dbReference>
<dbReference type="InterPro" id="IPR052780">
    <property type="entry name" value="AAA_Catabolism_Regulators"/>
</dbReference>
<sequence>MNERSLRRSAYDTRHAKEFQRMYKACESCRKKKIRCVLDDSRDPPGPPCIRCSRELRECIFSSERSTRKRGIREKEKASPRNVATQDDGPTVDSATYLGSAEDPVATIVVTQQQQQQQQPTPSLESMSLGLCNNTAVQAVSQPPATINASASAPSPQDDNGLADTVMRTIVSSDNDALRLLFRAAEQRDAESPRYQTSVSHASQVGGDFPTPGRPSITAVEPVQLSQALPSVLEVWDALRFTRMGWFTAEEAVTYVDLFFKNLAPLSPVCQAFDSSHDHHFWLVTQEPLLCCTILMISSRYHTLPGTGGVSRGTLIHQRLWEHCQHLIMRIIFGQEKRSKARTRTVGAIEALLLMIEWHPKAIHFPPPSDGWDADIMLSASDRRDHPLGNRPETDHAGERWIGDVVTPTKMSDRMSWMLLGCAQTLAHELGVCDASASGNGNGNGDKSDIQMARRSRIRKLLLTLGEQLSIRLGCSSLVPLSLSRFPAMPSDSDHESAFMGAWMEITRLLRTISDALLSSQSGTRQMLISCKYVNVIKHFQQQLLNWKAAHLQELRLKPNLYQELSIEYNHVRIFMNSLGMQAVVDRVLEESGRGSRIDQTSGRIRASLTATDYQFIWEVIDGSCQILQSAIKLAETGNLRFCPVRVFIRIIGASIFLLKALGLGSHTSSLQASLAILDQSILALYWSSLDDMHLASRYAALLELHVARFRERLIPSSAPPGIPAPDFNFEWAGCNGLTPGINDSTRLFSDFQSIEDDWLSLPFDPSMAPFGLGESYEMPEIEDNTWDFLWHLPAV</sequence>
<dbReference type="GeneID" id="27725452"/>
<evidence type="ECO:0000259" key="3">
    <source>
        <dbReference type="PROSITE" id="PS50048"/>
    </source>
</evidence>
<gene>
    <name evidence="4" type="ORF">SAPIO_CDS6380</name>
</gene>
<dbReference type="CDD" id="cd00067">
    <property type="entry name" value="GAL4"/>
    <property type="match status" value="1"/>
</dbReference>
<dbReference type="PROSITE" id="PS50048">
    <property type="entry name" value="ZN2_CY6_FUNGAL_2"/>
    <property type="match status" value="1"/>
</dbReference>
<keyword evidence="1" id="KW-0539">Nucleus</keyword>
<evidence type="ECO:0000313" key="5">
    <source>
        <dbReference type="Proteomes" id="UP000028545"/>
    </source>
</evidence>
<dbReference type="InterPro" id="IPR036864">
    <property type="entry name" value="Zn2-C6_fun-type_DNA-bd_sf"/>
</dbReference>
<accession>A0A084G3S8</accession>
<dbReference type="SUPFAM" id="SSF57701">
    <property type="entry name" value="Zn2/Cys6 DNA-binding domain"/>
    <property type="match status" value="1"/>
</dbReference>
<dbReference type="PROSITE" id="PS00463">
    <property type="entry name" value="ZN2_CY6_FUNGAL_1"/>
    <property type="match status" value="1"/>
</dbReference>
<dbReference type="OrthoDB" id="2262349at2759"/>
<dbReference type="EMBL" id="JOWA01000103">
    <property type="protein sequence ID" value="KEZ41990.1"/>
    <property type="molecule type" value="Genomic_DNA"/>
</dbReference>
<dbReference type="HOGENOM" id="CLU_007201_2_0_1"/>
<feature type="region of interest" description="Disordered" evidence="2">
    <location>
        <begin position="192"/>
        <end position="211"/>
    </location>
</feature>
<feature type="compositionally biased region" description="Polar residues" evidence="2">
    <location>
        <begin position="194"/>
        <end position="203"/>
    </location>
</feature>
<dbReference type="InterPro" id="IPR001138">
    <property type="entry name" value="Zn2Cys6_DnaBD"/>
</dbReference>
<reference evidence="4 5" key="1">
    <citation type="journal article" date="2014" name="Genome Announc.">
        <title>Draft genome sequence of the pathogenic fungus Scedosporium apiospermum.</title>
        <authorList>
            <person name="Vandeputte P."/>
            <person name="Ghamrawi S."/>
            <person name="Rechenmann M."/>
            <person name="Iltis A."/>
            <person name="Giraud S."/>
            <person name="Fleury M."/>
            <person name="Thornton C."/>
            <person name="Delhaes L."/>
            <person name="Meyer W."/>
            <person name="Papon N."/>
            <person name="Bouchara J.P."/>
        </authorList>
    </citation>
    <scope>NUCLEOTIDE SEQUENCE [LARGE SCALE GENOMIC DNA]</scope>
    <source>
        <strain evidence="4 5">IHEM 14462</strain>
    </source>
</reference>
<dbReference type="PANTHER" id="PTHR31644:SF3">
    <property type="entry name" value="ZN(II)2CYS6 TRANSCRIPTION FACTOR (EUROFUNG)"/>
    <property type="match status" value="1"/>
</dbReference>
<dbReference type="GO" id="GO:0009074">
    <property type="term" value="P:aromatic amino acid family catabolic process"/>
    <property type="evidence" value="ECO:0007669"/>
    <property type="project" value="TreeGrafter"/>
</dbReference>
<evidence type="ECO:0000256" key="1">
    <source>
        <dbReference type="ARBA" id="ARBA00023242"/>
    </source>
</evidence>
<dbReference type="Proteomes" id="UP000028545">
    <property type="component" value="Unassembled WGS sequence"/>
</dbReference>
<proteinExistence type="predicted"/>
<keyword evidence="5" id="KW-1185">Reference proteome</keyword>
<name>A0A084G3S8_PSEDA</name>
<feature type="domain" description="Zn(2)-C6 fungal-type" evidence="3">
    <location>
        <begin position="25"/>
        <end position="61"/>
    </location>
</feature>
<dbReference type="KEGG" id="sapo:SAPIO_CDS6380"/>
<evidence type="ECO:0000313" key="4">
    <source>
        <dbReference type="EMBL" id="KEZ41990.1"/>
    </source>
</evidence>
<dbReference type="CDD" id="cd12148">
    <property type="entry name" value="fungal_TF_MHR"/>
    <property type="match status" value="1"/>
</dbReference>
<organism evidence="4 5">
    <name type="scientific">Pseudallescheria apiosperma</name>
    <name type="common">Scedosporium apiospermum</name>
    <dbReference type="NCBI Taxonomy" id="563466"/>
    <lineage>
        <taxon>Eukaryota</taxon>
        <taxon>Fungi</taxon>
        <taxon>Dikarya</taxon>
        <taxon>Ascomycota</taxon>
        <taxon>Pezizomycotina</taxon>
        <taxon>Sordariomycetes</taxon>
        <taxon>Hypocreomycetidae</taxon>
        <taxon>Microascales</taxon>
        <taxon>Microascaceae</taxon>
        <taxon>Scedosporium</taxon>
    </lineage>
</organism>
<dbReference type="OMA" id="IWAEAST"/>
<dbReference type="GO" id="GO:0005634">
    <property type="term" value="C:nucleus"/>
    <property type="evidence" value="ECO:0007669"/>
    <property type="project" value="TreeGrafter"/>
</dbReference>
<feature type="region of interest" description="Disordered" evidence="2">
    <location>
        <begin position="64"/>
        <end position="91"/>
    </location>
</feature>
<dbReference type="GO" id="GO:0000981">
    <property type="term" value="F:DNA-binding transcription factor activity, RNA polymerase II-specific"/>
    <property type="evidence" value="ECO:0007669"/>
    <property type="project" value="InterPro"/>
</dbReference>